<dbReference type="GO" id="GO:0005524">
    <property type="term" value="F:ATP binding"/>
    <property type="evidence" value="ECO:0007669"/>
    <property type="project" value="UniProtKB-KW"/>
</dbReference>
<feature type="domain" description="ABC transmembrane type-1" evidence="12">
    <location>
        <begin position="720"/>
        <end position="1005"/>
    </location>
</feature>
<feature type="transmembrane region" description="Helical" evidence="10">
    <location>
        <begin position="91"/>
        <end position="112"/>
    </location>
</feature>
<dbReference type="InterPro" id="IPR027417">
    <property type="entry name" value="P-loop_NTPase"/>
</dbReference>
<dbReference type="Pfam" id="PF00005">
    <property type="entry name" value="ABC_tran"/>
    <property type="match status" value="2"/>
</dbReference>
<dbReference type="PROSITE" id="PS00211">
    <property type="entry name" value="ABC_TRANSPORTER_1"/>
    <property type="match status" value="1"/>
</dbReference>
<feature type="domain" description="ABC transporter" evidence="11">
    <location>
        <begin position="406"/>
        <end position="629"/>
    </location>
</feature>
<proteinExistence type="inferred from homology"/>
<comment type="subcellular location">
    <subcellularLocation>
        <location evidence="1">Vacuole membrane</location>
        <topology evidence="1">Multi-pass membrane protein</topology>
    </subcellularLocation>
</comment>
<dbReference type="CDD" id="cd03244">
    <property type="entry name" value="ABCC_MRP_domain2"/>
    <property type="match status" value="1"/>
</dbReference>
<feature type="domain" description="ABC transporter" evidence="11">
    <location>
        <begin position="1041"/>
        <end position="1275"/>
    </location>
</feature>
<comment type="similarity">
    <text evidence="2">Belongs to the ABC transporter superfamily. ABCC family. Conjugate transporter (TC 3.A.1.208) subfamily.</text>
</comment>
<evidence type="ECO:0000256" key="1">
    <source>
        <dbReference type="ARBA" id="ARBA00004128"/>
    </source>
</evidence>
<evidence type="ECO:0000256" key="9">
    <source>
        <dbReference type="ARBA" id="ARBA00023136"/>
    </source>
</evidence>
<dbReference type="Gene3D" id="3.40.50.300">
    <property type="entry name" value="P-loop containing nucleotide triphosphate hydrolases"/>
    <property type="match status" value="2"/>
</dbReference>
<evidence type="ECO:0000256" key="6">
    <source>
        <dbReference type="ARBA" id="ARBA00022741"/>
    </source>
</evidence>
<keyword evidence="9 10" id="KW-0472">Membrane</keyword>
<accession>A0A6G0WEQ2</accession>
<dbReference type="PANTHER" id="PTHR24223:SF443">
    <property type="entry name" value="MULTIDRUG-RESISTANCE LIKE PROTEIN 1, ISOFORM I"/>
    <property type="match status" value="1"/>
</dbReference>
<dbReference type="InterPro" id="IPR036640">
    <property type="entry name" value="ABC1_TM_sf"/>
</dbReference>
<dbReference type="PANTHER" id="PTHR24223">
    <property type="entry name" value="ATP-BINDING CASSETTE SUB-FAMILY C"/>
    <property type="match status" value="1"/>
</dbReference>
<dbReference type="EMBL" id="VJMJ01000232">
    <property type="protein sequence ID" value="KAF0725808.1"/>
    <property type="molecule type" value="Genomic_DNA"/>
</dbReference>
<feature type="transmembrane region" description="Helical" evidence="10">
    <location>
        <begin position="227"/>
        <end position="245"/>
    </location>
</feature>
<feature type="transmembrane region" description="Helical" evidence="10">
    <location>
        <begin position="948"/>
        <end position="970"/>
    </location>
</feature>
<keyword evidence="6" id="KW-0547">Nucleotide-binding</keyword>
<keyword evidence="3" id="KW-0813">Transport</keyword>
<evidence type="ECO:0000256" key="5">
    <source>
        <dbReference type="ARBA" id="ARBA00022737"/>
    </source>
</evidence>
<keyword evidence="5" id="KW-0677">Repeat</keyword>
<keyword evidence="7" id="KW-0067">ATP-binding</keyword>
<dbReference type="InterPro" id="IPR003439">
    <property type="entry name" value="ABC_transporter-like_ATP-bd"/>
</dbReference>
<dbReference type="SUPFAM" id="SSF52540">
    <property type="entry name" value="P-loop containing nucleoside triphosphate hydrolases"/>
    <property type="match status" value="2"/>
</dbReference>
<gene>
    <name evidence="13" type="ORF">Ae201684_015773</name>
</gene>
<evidence type="ECO:0000259" key="12">
    <source>
        <dbReference type="PROSITE" id="PS50929"/>
    </source>
</evidence>
<feature type="transmembrane region" description="Helical" evidence="10">
    <location>
        <begin position="763"/>
        <end position="789"/>
    </location>
</feature>
<evidence type="ECO:0000256" key="4">
    <source>
        <dbReference type="ARBA" id="ARBA00022692"/>
    </source>
</evidence>
<evidence type="ECO:0000256" key="3">
    <source>
        <dbReference type="ARBA" id="ARBA00022448"/>
    </source>
</evidence>
<dbReference type="Gene3D" id="1.20.1560.10">
    <property type="entry name" value="ABC transporter type 1, transmembrane domain"/>
    <property type="match status" value="2"/>
</dbReference>
<evidence type="ECO:0000256" key="10">
    <source>
        <dbReference type="SAM" id="Phobius"/>
    </source>
</evidence>
<feature type="transmembrane region" description="Helical" evidence="10">
    <location>
        <begin position="200"/>
        <end position="221"/>
    </location>
</feature>
<keyword evidence="14" id="KW-1185">Reference proteome</keyword>
<dbReference type="Proteomes" id="UP000481153">
    <property type="component" value="Unassembled WGS sequence"/>
</dbReference>
<feature type="transmembrane region" description="Helical" evidence="10">
    <location>
        <begin position="838"/>
        <end position="858"/>
    </location>
</feature>
<dbReference type="SMART" id="SM00382">
    <property type="entry name" value="AAA"/>
    <property type="match status" value="2"/>
</dbReference>
<dbReference type="GO" id="GO:0005774">
    <property type="term" value="C:vacuolar membrane"/>
    <property type="evidence" value="ECO:0007669"/>
    <property type="project" value="UniProtKB-SubCell"/>
</dbReference>
<dbReference type="CDD" id="cd03250">
    <property type="entry name" value="ABCC_MRP_domain1"/>
    <property type="match status" value="1"/>
</dbReference>
<sequence length="1287" mass="144841">MRKSKYGAINVEKARESAKHPLDTAGLISRLFYTWATDLIALGNERQLDSLDLWPLQQENTCKVVYRAFEPKYEESKSIFRAALTLFGPRALYVVFLRLVVMLASLYGPVVLQQVVEAVESNTVDFWTLSTPIFTLFAVKVVQVVVQAQSDFYNQRIYIQFTSALQSLVYKKMMRLSAKSRKLKSMGEVSNLFTSDRKQLLAVSFTKNDIWITPLQIIVLMYMLWQILGWTMVSGICVMLIALLLNRYLALAMGKTWDALMKTKDIRMKIVNEAFGSIQILKFYTWEERYYEKIQELRDDELRRLWTASIIQASLTVTNFATPVALTAVSFAAHVLIMGQVLTASKVFTALSLFGLINAPMMQLPQIIATWMQAFVSYKRFTEFLGLEERDPNAVTSTVSAHDIDVEILNGSFGWDVQNPFFQNSNLTIKRGEFVVLHGSVGEGKSSLCNVILGELEKYEGSVGVNGRIAYFSQQPWIQNMTIRENILFGLPYDRVKYNKVIEACALAKDLTLFAAGDRTEIGTKGVNVSGGQKARISLARACYSDADIYILDSPLSAVDAIVQNEIFTKCLLGLLRYKTILLVTHNPEIISSPYVDRKIELNNGKLVETECKSKKFDSTILISPFKARRTFMEDHDICAEFEGHAFHSNGCVISTSTLSQSGELDEYLFTPVDKYQGKIFSEADTSGQLVFAEEREFGRVSSNVFSSYFHAVGGWPIVVMLLAFQFLWQSFQVSSDLWLSAWTSTSSSESSDEFYARSRFNILVYVSLAWVSSIMVALQSITISWAGLRASKILFDDLCKSLLGAPVRFFDTNPMGRILNRLSGDMNQVDGEIPGSVSYFLTTLFVLLFSWGMTIIIVKWMGFILLPLLWIYFNLGSFFILPARELERLTKTTRSPLISHIYESIDGFAVLRAFGSSHVQRFERIHQARVDMDIEANFSLDLAEQWFSLRIGLVSAGLILVTTLSLIVMRQYLTAGLIGLVFNYALQMTSQLEDLVWIWSSLETAMIAPERVAEYTNVEQEAARIIPGSTPNLWPQDGSIQSDNVSFRYKPNDPLVLKYLNFQVRSGEKIGVVGRTGAGKSSLIMALFRINEIASGTITISGVNTATIGIKTLRENMAIIPQNPVLFKGTLRSFLDPFEQCTDAQLWDALSKVRLTSRISSVSDKLLSVVEENGDNYSVGERQMLCMARALLRQCRIVVLDEATAAIDHELDQNLQRVIREEFASSTVLTIAHRLDTVFDNDRIFVFDQGEIVQCDTPSKLIQAGSGVLFDLCHESGFLDKLINSR</sequence>
<dbReference type="GO" id="GO:0140359">
    <property type="term" value="F:ABC-type transporter activity"/>
    <property type="evidence" value="ECO:0007669"/>
    <property type="project" value="InterPro"/>
</dbReference>
<evidence type="ECO:0000313" key="14">
    <source>
        <dbReference type="Proteomes" id="UP000481153"/>
    </source>
</evidence>
<evidence type="ECO:0000256" key="8">
    <source>
        <dbReference type="ARBA" id="ARBA00022989"/>
    </source>
</evidence>
<dbReference type="Pfam" id="PF00664">
    <property type="entry name" value="ABC_membrane"/>
    <property type="match status" value="2"/>
</dbReference>
<name>A0A6G0WEQ2_9STRA</name>
<dbReference type="FunFam" id="1.20.1560.10:FF:000006">
    <property type="entry name" value="ATP-binding cassette, sub-family C (CFTR/MRP), member 9"/>
    <property type="match status" value="1"/>
</dbReference>
<feature type="transmembrane region" description="Helical" evidence="10">
    <location>
        <begin position="124"/>
        <end position="146"/>
    </location>
</feature>
<keyword evidence="8 10" id="KW-1133">Transmembrane helix</keyword>
<protein>
    <recommendedName>
        <fullName evidence="15">Multidrug resistance-associated protein 1</fullName>
    </recommendedName>
</protein>
<dbReference type="FunFam" id="3.40.50.300:FF:000997">
    <property type="entry name" value="Multidrug resistance-associated protein 1"/>
    <property type="match status" value="1"/>
</dbReference>
<dbReference type="InterPro" id="IPR017871">
    <property type="entry name" value="ABC_transporter-like_CS"/>
</dbReference>
<dbReference type="InterPro" id="IPR044746">
    <property type="entry name" value="ABCC_6TM_D1"/>
</dbReference>
<evidence type="ECO:0000256" key="7">
    <source>
        <dbReference type="ARBA" id="ARBA00022840"/>
    </source>
</evidence>
<dbReference type="InterPro" id="IPR003593">
    <property type="entry name" value="AAA+_ATPase"/>
</dbReference>
<evidence type="ECO:0008006" key="15">
    <source>
        <dbReference type="Google" id="ProtNLM"/>
    </source>
</evidence>
<keyword evidence="4 10" id="KW-0812">Transmembrane</keyword>
<feature type="transmembrane region" description="Helical" evidence="10">
    <location>
        <begin position="709"/>
        <end position="729"/>
    </location>
</feature>
<dbReference type="CDD" id="cd18579">
    <property type="entry name" value="ABC_6TM_ABCC_D1"/>
    <property type="match status" value="1"/>
</dbReference>
<reference evidence="13 14" key="1">
    <citation type="submission" date="2019-07" db="EMBL/GenBank/DDBJ databases">
        <title>Genomics analysis of Aphanomyces spp. identifies a new class of oomycete effector associated with host adaptation.</title>
        <authorList>
            <person name="Gaulin E."/>
        </authorList>
    </citation>
    <scope>NUCLEOTIDE SEQUENCE [LARGE SCALE GENOMIC DNA]</scope>
    <source>
        <strain evidence="13 14">ATCC 201684</strain>
    </source>
</reference>
<organism evidence="13 14">
    <name type="scientific">Aphanomyces euteiches</name>
    <dbReference type="NCBI Taxonomy" id="100861"/>
    <lineage>
        <taxon>Eukaryota</taxon>
        <taxon>Sar</taxon>
        <taxon>Stramenopiles</taxon>
        <taxon>Oomycota</taxon>
        <taxon>Saprolegniomycetes</taxon>
        <taxon>Saprolegniales</taxon>
        <taxon>Verrucalvaceae</taxon>
        <taxon>Aphanomyces</taxon>
    </lineage>
</organism>
<evidence type="ECO:0000313" key="13">
    <source>
        <dbReference type="EMBL" id="KAF0725808.1"/>
    </source>
</evidence>
<dbReference type="PROSITE" id="PS50893">
    <property type="entry name" value="ABC_TRANSPORTER_2"/>
    <property type="match status" value="2"/>
</dbReference>
<dbReference type="SUPFAM" id="SSF90123">
    <property type="entry name" value="ABC transporter transmembrane region"/>
    <property type="match status" value="2"/>
</dbReference>
<dbReference type="InterPro" id="IPR044726">
    <property type="entry name" value="ABCC_6TM_D2"/>
</dbReference>
<dbReference type="FunFam" id="3.40.50.300:FF:000610">
    <property type="entry name" value="Multidrug resistance-associated ABC transporter"/>
    <property type="match status" value="1"/>
</dbReference>
<dbReference type="PROSITE" id="PS50929">
    <property type="entry name" value="ABC_TM1F"/>
    <property type="match status" value="2"/>
</dbReference>
<comment type="caution">
    <text evidence="13">The sequence shown here is derived from an EMBL/GenBank/DDBJ whole genome shotgun (WGS) entry which is preliminary data.</text>
</comment>
<dbReference type="InterPro" id="IPR050173">
    <property type="entry name" value="ABC_transporter_C-like"/>
</dbReference>
<dbReference type="FunFam" id="1.20.1560.10:FF:000063">
    <property type="entry name" value="Multidrug resistance protein ABC transporter"/>
    <property type="match status" value="1"/>
</dbReference>
<dbReference type="GO" id="GO:0016887">
    <property type="term" value="F:ATP hydrolysis activity"/>
    <property type="evidence" value="ECO:0007669"/>
    <property type="project" value="InterPro"/>
</dbReference>
<feature type="transmembrane region" description="Helical" evidence="10">
    <location>
        <begin position="864"/>
        <end position="882"/>
    </location>
</feature>
<feature type="domain" description="ABC transmembrane type-1" evidence="12">
    <location>
        <begin position="94"/>
        <end position="373"/>
    </location>
</feature>
<dbReference type="VEuPathDB" id="FungiDB:AeMF1_007077"/>
<evidence type="ECO:0000256" key="2">
    <source>
        <dbReference type="ARBA" id="ARBA00009726"/>
    </source>
</evidence>
<dbReference type="VEuPathDB" id="FungiDB:AeMF1_007341"/>
<evidence type="ECO:0000259" key="11">
    <source>
        <dbReference type="PROSITE" id="PS50893"/>
    </source>
</evidence>
<dbReference type="InterPro" id="IPR011527">
    <property type="entry name" value="ABC1_TM_dom"/>
</dbReference>
<dbReference type="CDD" id="cd18580">
    <property type="entry name" value="ABC_6TM_ABCC_D2"/>
    <property type="match status" value="1"/>
</dbReference>